<evidence type="ECO:0000256" key="1">
    <source>
        <dbReference type="SAM" id="Coils"/>
    </source>
</evidence>
<protein>
    <submittedName>
        <fullName evidence="2">Uncharacterized protein</fullName>
    </submittedName>
</protein>
<reference evidence="2 3" key="1">
    <citation type="submission" date="2024-04" db="EMBL/GenBank/DDBJ databases">
        <authorList>
            <consortium name="Genoscope - CEA"/>
            <person name="William W."/>
        </authorList>
    </citation>
    <scope>NUCLEOTIDE SEQUENCE [LARGE SCALE GENOMIC DNA]</scope>
</reference>
<comment type="caution">
    <text evidence="2">The sequence shown here is derived from an EMBL/GenBank/DDBJ whole genome shotgun (WGS) entry which is preliminary data.</text>
</comment>
<sequence>KPHDELVASLRSELERCIRSNKQKRNELTERTEEVKSLREELESTQRKVTDLDRTCGEQKKRLQEIDSLTSGSDGVGIVEARLKRELENLKREKTLLLEDIEDYKKRLEEVGSSESRLTEINTELSQQMAQMVND</sequence>
<keyword evidence="1" id="KW-0175">Coiled coil</keyword>
<dbReference type="EMBL" id="CAXITT010000119">
    <property type="protein sequence ID" value="CAL1532588.1"/>
    <property type="molecule type" value="Genomic_DNA"/>
</dbReference>
<name>A0AAV2HK27_LYMST</name>
<feature type="non-terminal residue" evidence="2">
    <location>
        <position position="1"/>
    </location>
</feature>
<evidence type="ECO:0000313" key="2">
    <source>
        <dbReference type="EMBL" id="CAL1532588.1"/>
    </source>
</evidence>
<feature type="non-terminal residue" evidence="2">
    <location>
        <position position="135"/>
    </location>
</feature>
<organism evidence="2 3">
    <name type="scientific">Lymnaea stagnalis</name>
    <name type="common">Great pond snail</name>
    <name type="synonym">Helix stagnalis</name>
    <dbReference type="NCBI Taxonomy" id="6523"/>
    <lineage>
        <taxon>Eukaryota</taxon>
        <taxon>Metazoa</taxon>
        <taxon>Spiralia</taxon>
        <taxon>Lophotrochozoa</taxon>
        <taxon>Mollusca</taxon>
        <taxon>Gastropoda</taxon>
        <taxon>Heterobranchia</taxon>
        <taxon>Euthyneura</taxon>
        <taxon>Panpulmonata</taxon>
        <taxon>Hygrophila</taxon>
        <taxon>Lymnaeoidea</taxon>
        <taxon>Lymnaeidae</taxon>
        <taxon>Lymnaea</taxon>
    </lineage>
</organism>
<feature type="coiled-coil region" evidence="1">
    <location>
        <begin position="80"/>
        <end position="107"/>
    </location>
</feature>
<keyword evidence="3" id="KW-1185">Reference proteome</keyword>
<accession>A0AAV2HK27</accession>
<dbReference type="Proteomes" id="UP001497497">
    <property type="component" value="Unassembled WGS sequence"/>
</dbReference>
<gene>
    <name evidence="2" type="ORF">GSLYS_00006606001</name>
</gene>
<feature type="coiled-coil region" evidence="1">
    <location>
        <begin position="7"/>
        <end position="55"/>
    </location>
</feature>
<proteinExistence type="predicted"/>
<evidence type="ECO:0000313" key="3">
    <source>
        <dbReference type="Proteomes" id="UP001497497"/>
    </source>
</evidence>
<dbReference type="AlphaFoldDB" id="A0AAV2HK27"/>
<dbReference type="Gene3D" id="1.10.287.1490">
    <property type="match status" value="1"/>
</dbReference>